<dbReference type="SUPFAM" id="SSF52540">
    <property type="entry name" value="P-loop containing nucleoside triphosphate hydrolases"/>
    <property type="match status" value="2"/>
</dbReference>
<evidence type="ECO:0000313" key="1">
    <source>
        <dbReference type="EMBL" id="DAD74493.1"/>
    </source>
</evidence>
<dbReference type="InterPro" id="IPR027417">
    <property type="entry name" value="P-loop_NTPase"/>
</dbReference>
<protein>
    <submittedName>
        <fullName evidence="1">Chromatin remodeling complex ATPase</fullName>
    </submittedName>
</protein>
<reference evidence="1" key="1">
    <citation type="journal article" date="2021" name="Proc. Natl. Acad. Sci. U.S.A.">
        <title>A Catalog of Tens of Thousands of Viruses from Human Metagenomes Reveals Hidden Associations with Chronic Diseases.</title>
        <authorList>
            <person name="Tisza M.J."/>
            <person name="Buck C.B."/>
        </authorList>
    </citation>
    <scope>NUCLEOTIDE SEQUENCE</scope>
    <source>
        <strain evidence="1">CtPL34</strain>
    </source>
</reference>
<accession>A0A8S5LWS1</accession>
<name>A0A8S5LWS1_9CAUD</name>
<proteinExistence type="predicted"/>
<dbReference type="Gene3D" id="3.40.50.300">
    <property type="entry name" value="P-loop containing nucleotide triphosphate hydrolases"/>
    <property type="match status" value="2"/>
</dbReference>
<dbReference type="EMBL" id="BK014761">
    <property type="protein sequence ID" value="DAD74493.1"/>
    <property type="molecule type" value="Genomic_DNA"/>
</dbReference>
<organism evidence="1">
    <name type="scientific">Siphoviridae sp. ctPL34</name>
    <dbReference type="NCBI Taxonomy" id="2826322"/>
    <lineage>
        <taxon>Viruses</taxon>
        <taxon>Duplodnaviria</taxon>
        <taxon>Heunggongvirae</taxon>
        <taxon>Uroviricota</taxon>
        <taxon>Caudoviricetes</taxon>
    </lineage>
</organism>
<sequence>MGVMLWSHQQEALQKMTDGCILKGGVGSGKSLTALAYIVESYETPRSTSPSGAPAMVYIICTAKKRNDREWHDEVVRMGLEERGYGVVIDSWNNISKYKGVRKAFFVFDEARGGGQGAWGRAFIKIARQNRWILLSATPGDDWMDYLNVFLAHGFYRNKTDFVEQHVEWDRFAKYPKVKRWHNQSKLQGFKRLVTVSMPDKRHTRRIVEWVDVPYDKMAFKTLMRDRFDPWKMEPIEDAGALCYAARRMVNDNEARMERVRAILRRFKRVIVFYSFDYELELLRGLHGLSGVSVREYNGHKHESLPEGESWVYLVNYASGAEGWNCVTTDCMIFFSLSYSWRQTQQCMGRIDRMNTPYTNLRYWFLYTQSDIDLAIRRAQGRKEVFNEKSWALSRS</sequence>